<keyword evidence="3" id="KW-1185">Reference proteome</keyword>
<keyword evidence="1" id="KW-0472">Membrane</keyword>
<dbReference type="Proteomes" id="UP000172353">
    <property type="component" value="Segment"/>
</dbReference>
<feature type="transmembrane region" description="Helical" evidence="1">
    <location>
        <begin position="12"/>
        <end position="33"/>
    </location>
</feature>
<dbReference type="KEGG" id="vg:1449999"/>
<keyword evidence="1" id="KW-0812">Transmembrane</keyword>
<name>Q9YVI3_MSEPV</name>
<organismHost>
    <name type="scientific">Melanoplus sanguinipes</name>
    <name type="common">Migratory grasshopper</name>
    <dbReference type="NCBI Taxonomy" id="65742"/>
</organismHost>
<sequence length="89" mass="10356">MKSSYEYLHSLIFILINDSGKVCFIMLQFIDIVNSFKLYKFFKQSSFMIYLHVLISNSINDFGKSSIFILIIPGKHNVVNLFKSLILKV</sequence>
<reference evidence="2 3" key="1">
    <citation type="journal article" date="1999" name="J. Virol.">
        <title>The genome of Melanoplus sanguinipes entomopoxvirus.</title>
        <authorList>
            <person name="Afonso C.L."/>
            <person name="Tulman E.R."/>
            <person name="Lu Z."/>
            <person name="Oma E."/>
            <person name="Kutish G.F."/>
            <person name="Rock D.L."/>
        </authorList>
    </citation>
    <scope>NUCLEOTIDE SEQUENCE [LARGE SCALE GENOMIC DNA]</scope>
    <source>
        <strain evidence="2">Tucson</strain>
    </source>
</reference>
<dbReference type="EMBL" id="AF063866">
    <property type="protein sequence ID" value="AAC97737.1"/>
    <property type="molecule type" value="Genomic_DNA"/>
</dbReference>
<organism evidence="2 3">
    <name type="scientific">Melanoplus sanguinipes entomopoxvirus</name>
    <name type="common">MsEPV</name>
    <dbReference type="NCBI Taxonomy" id="83191"/>
    <lineage>
        <taxon>Viruses</taxon>
        <taxon>Varidnaviria</taxon>
        <taxon>Bamfordvirae</taxon>
        <taxon>Nucleocytoviricota</taxon>
        <taxon>Pokkesviricetes</taxon>
        <taxon>Chitovirales</taxon>
        <taxon>Poxviridae</taxon>
        <taxon>Entomopoxvirinae</taxon>
        <taxon>Deltaentomopoxvirus</taxon>
        <taxon>Deltaentomopoxvirus msanguinipes</taxon>
    </lineage>
</organism>
<accession>Q9YVI3</accession>
<proteinExistence type="predicted"/>
<dbReference type="PIR" id="T28420">
    <property type="entry name" value="T28420"/>
</dbReference>
<evidence type="ECO:0000313" key="2">
    <source>
        <dbReference type="EMBL" id="AAC97737.1"/>
    </source>
</evidence>
<keyword evidence="1" id="KW-1133">Transmembrane helix</keyword>
<dbReference type="GeneID" id="1449999"/>
<protein>
    <submittedName>
        <fullName evidence="2">Uncharacterized protein</fullName>
    </submittedName>
</protein>
<dbReference type="RefSeq" id="NP_048330.1">
    <property type="nucleotide sequence ID" value="NC_001993.1"/>
</dbReference>
<evidence type="ECO:0000313" key="3">
    <source>
        <dbReference type="Proteomes" id="UP000172353"/>
    </source>
</evidence>
<evidence type="ECO:0000256" key="1">
    <source>
        <dbReference type="SAM" id="Phobius"/>
    </source>
</evidence>
<gene>
    <name evidence="2" type="primary">MSV259</name>
</gene>